<dbReference type="GeneID" id="93503057"/>
<organism evidence="2 3">
    <name type="scientific">Nocardia carnea</name>
    <dbReference type="NCBI Taxonomy" id="37328"/>
    <lineage>
        <taxon>Bacteria</taxon>
        <taxon>Bacillati</taxon>
        <taxon>Actinomycetota</taxon>
        <taxon>Actinomycetes</taxon>
        <taxon>Mycobacteriales</taxon>
        <taxon>Nocardiaceae</taxon>
        <taxon>Nocardia</taxon>
    </lineage>
</organism>
<keyword evidence="3" id="KW-1185">Reference proteome</keyword>
<dbReference type="InterPro" id="IPR036165">
    <property type="entry name" value="YefM-like_sf"/>
</dbReference>
<proteinExistence type="inferred from homology"/>
<reference evidence="2 3" key="1">
    <citation type="submission" date="2024-10" db="EMBL/GenBank/DDBJ databases">
        <title>The Natural Products Discovery Center: Release of the First 8490 Sequenced Strains for Exploring Actinobacteria Biosynthetic Diversity.</title>
        <authorList>
            <person name="Kalkreuter E."/>
            <person name="Kautsar S.A."/>
            <person name="Yang D."/>
            <person name="Bader C.D."/>
            <person name="Teijaro C.N."/>
            <person name="Fluegel L."/>
            <person name="Davis C.M."/>
            <person name="Simpson J.R."/>
            <person name="Lauterbach L."/>
            <person name="Steele A.D."/>
            <person name="Gui C."/>
            <person name="Meng S."/>
            <person name="Li G."/>
            <person name="Viehrig K."/>
            <person name="Ye F."/>
            <person name="Su P."/>
            <person name="Kiefer A.F."/>
            <person name="Nichols A."/>
            <person name="Cepeda A.J."/>
            <person name="Yan W."/>
            <person name="Fan B."/>
            <person name="Jiang Y."/>
            <person name="Adhikari A."/>
            <person name="Zheng C.-J."/>
            <person name="Schuster L."/>
            <person name="Cowan T.M."/>
            <person name="Smanski M.J."/>
            <person name="Chevrette M.G."/>
            <person name="De Carvalho L.P.S."/>
            <person name="Shen B."/>
        </authorList>
    </citation>
    <scope>NUCLEOTIDE SEQUENCE [LARGE SCALE GENOMIC DNA]</scope>
    <source>
        <strain evidence="2 3">NPDC020568</strain>
    </source>
</reference>
<protein>
    <submittedName>
        <fullName evidence="2">Type II toxin-antitoxin system Phd/YefM family antitoxin</fullName>
    </submittedName>
</protein>
<dbReference type="Proteomes" id="UP001611263">
    <property type="component" value="Unassembled WGS sequence"/>
</dbReference>
<dbReference type="RefSeq" id="WP_033243863.1">
    <property type="nucleotide sequence ID" value="NZ_JBIRUQ010000008.1"/>
</dbReference>
<dbReference type="NCBIfam" id="TIGR01552">
    <property type="entry name" value="phd_fam"/>
    <property type="match status" value="1"/>
</dbReference>
<evidence type="ECO:0000313" key="2">
    <source>
        <dbReference type="EMBL" id="MFI1464530.1"/>
    </source>
</evidence>
<comment type="caution">
    <text evidence="2">The sequence shown here is derived from an EMBL/GenBank/DDBJ whole genome shotgun (WGS) entry which is preliminary data.</text>
</comment>
<sequence length="89" mass="9953">MRRIRQRELRHGSDEILAAVERGESFVITQKGNPVAELTPVTRRRFVPVAELARTSAHLPRIDYAEGRATADSLIDQEVTGGDATDQPW</sequence>
<dbReference type="SUPFAM" id="SSF143120">
    <property type="entry name" value="YefM-like"/>
    <property type="match status" value="1"/>
</dbReference>
<evidence type="ECO:0000256" key="1">
    <source>
        <dbReference type="ARBA" id="ARBA00009981"/>
    </source>
</evidence>
<comment type="similarity">
    <text evidence="1">Belongs to the phD/YefM antitoxin family.</text>
</comment>
<dbReference type="EMBL" id="JBIRUQ010000008">
    <property type="protein sequence ID" value="MFI1464530.1"/>
    <property type="molecule type" value="Genomic_DNA"/>
</dbReference>
<accession>A0ABW7TUL3</accession>
<evidence type="ECO:0000313" key="3">
    <source>
        <dbReference type="Proteomes" id="UP001611263"/>
    </source>
</evidence>
<gene>
    <name evidence="2" type="ORF">ACH4WX_27730</name>
</gene>
<name>A0ABW7TUL3_9NOCA</name>